<evidence type="ECO:0000313" key="2">
    <source>
        <dbReference type="Proteomes" id="UP001472677"/>
    </source>
</evidence>
<proteinExistence type="predicted"/>
<name>A0ABR2FHH0_9ROSI</name>
<reference evidence="1 2" key="1">
    <citation type="journal article" date="2024" name="G3 (Bethesda)">
        <title>Genome assembly of Hibiscus sabdariffa L. provides insights into metabolisms of medicinal natural products.</title>
        <authorList>
            <person name="Kim T."/>
        </authorList>
    </citation>
    <scope>NUCLEOTIDE SEQUENCE [LARGE SCALE GENOMIC DNA]</scope>
    <source>
        <strain evidence="1">TK-2024</strain>
        <tissue evidence="1">Old leaves</tissue>
    </source>
</reference>
<evidence type="ECO:0000313" key="1">
    <source>
        <dbReference type="EMBL" id="KAK8580377.1"/>
    </source>
</evidence>
<protein>
    <submittedName>
        <fullName evidence="1">Uncharacterized protein</fullName>
    </submittedName>
</protein>
<organism evidence="1 2">
    <name type="scientific">Hibiscus sabdariffa</name>
    <name type="common">roselle</name>
    <dbReference type="NCBI Taxonomy" id="183260"/>
    <lineage>
        <taxon>Eukaryota</taxon>
        <taxon>Viridiplantae</taxon>
        <taxon>Streptophyta</taxon>
        <taxon>Embryophyta</taxon>
        <taxon>Tracheophyta</taxon>
        <taxon>Spermatophyta</taxon>
        <taxon>Magnoliopsida</taxon>
        <taxon>eudicotyledons</taxon>
        <taxon>Gunneridae</taxon>
        <taxon>Pentapetalae</taxon>
        <taxon>rosids</taxon>
        <taxon>malvids</taxon>
        <taxon>Malvales</taxon>
        <taxon>Malvaceae</taxon>
        <taxon>Malvoideae</taxon>
        <taxon>Hibiscus</taxon>
    </lineage>
</organism>
<sequence>MTKPDIGVSIASPEEALPDFSHLESYLLEGRALLLNYAKAKKKLPKPENAKPVPVFRDEAMLWLGGAVAPHGHAAP</sequence>
<gene>
    <name evidence="1" type="ORF">V6N12_070655</name>
</gene>
<dbReference type="EMBL" id="JBBPBM010000006">
    <property type="protein sequence ID" value="KAK8580377.1"/>
    <property type="molecule type" value="Genomic_DNA"/>
</dbReference>
<comment type="caution">
    <text evidence="1">The sequence shown here is derived from an EMBL/GenBank/DDBJ whole genome shotgun (WGS) entry which is preliminary data.</text>
</comment>
<dbReference type="Proteomes" id="UP001472677">
    <property type="component" value="Unassembled WGS sequence"/>
</dbReference>
<keyword evidence="2" id="KW-1185">Reference proteome</keyword>
<accession>A0ABR2FHH0</accession>